<gene>
    <name evidence="3" type="ORF">WA026_000809</name>
</gene>
<dbReference type="InterPro" id="IPR036911">
    <property type="entry name" value="ICAT_sf"/>
</dbReference>
<evidence type="ECO:0000313" key="3">
    <source>
        <dbReference type="EMBL" id="KAK9888565.1"/>
    </source>
</evidence>
<feature type="domain" description="Beta-catenin-interacting ICAT" evidence="2">
    <location>
        <begin position="80"/>
        <end position="129"/>
    </location>
</feature>
<reference evidence="3 4" key="1">
    <citation type="submission" date="2023-03" db="EMBL/GenBank/DDBJ databases">
        <title>Genome insight into feeding habits of ladybird beetles.</title>
        <authorList>
            <person name="Li H.-S."/>
            <person name="Huang Y.-H."/>
            <person name="Pang H."/>
        </authorList>
    </citation>
    <scope>NUCLEOTIDE SEQUENCE [LARGE SCALE GENOMIC DNA]</scope>
    <source>
        <strain evidence="3">SYSU_2023b</strain>
        <tissue evidence="3">Whole body</tissue>
    </source>
</reference>
<organism evidence="3 4">
    <name type="scientific">Henosepilachna vigintioctopunctata</name>
    <dbReference type="NCBI Taxonomy" id="420089"/>
    <lineage>
        <taxon>Eukaryota</taxon>
        <taxon>Metazoa</taxon>
        <taxon>Ecdysozoa</taxon>
        <taxon>Arthropoda</taxon>
        <taxon>Hexapoda</taxon>
        <taxon>Insecta</taxon>
        <taxon>Pterygota</taxon>
        <taxon>Neoptera</taxon>
        <taxon>Endopterygota</taxon>
        <taxon>Coleoptera</taxon>
        <taxon>Polyphaga</taxon>
        <taxon>Cucujiformia</taxon>
        <taxon>Coccinelloidea</taxon>
        <taxon>Coccinellidae</taxon>
        <taxon>Epilachninae</taxon>
        <taxon>Epilachnini</taxon>
        <taxon>Henosepilachna</taxon>
    </lineage>
</organism>
<protein>
    <recommendedName>
        <fullName evidence="2">Beta-catenin-interacting ICAT domain-containing protein</fullName>
    </recommendedName>
</protein>
<dbReference type="GO" id="GO:0008013">
    <property type="term" value="F:beta-catenin binding"/>
    <property type="evidence" value="ECO:0007669"/>
    <property type="project" value="InterPro"/>
</dbReference>
<name>A0AAW1V1M2_9CUCU</name>
<evidence type="ECO:0000313" key="4">
    <source>
        <dbReference type="Proteomes" id="UP001431783"/>
    </source>
</evidence>
<dbReference type="Pfam" id="PF06384">
    <property type="entry name" value="ICAT"/>
    <property type="match status" value="1"/>
</dbReference>
<evidence type="ECO:0000256" key="1">
    <source>
        <dbReference type="ARBA" id="ARBA00006505"/>
    </source>
</evidence>
<sequence>MDEEEYVETKRETNEQLKEFSGSLEKLMKGNISLVSALSAVRLATQLAISNAFKTPEIIRMFAKQEPKLLREKLKQIVDDAHFKKISREVCNRQKAEVLSALRHLGEKLSSEELQFLESHNDVANAFKNIEFVEVHDDA</sequence>
<comment type="similarity">
    <text evidence="1">Belongs to the CTNNBIP1 family.</text>
</comment>
<dbReference type="InterPro" id="IPR040065">
    <property type="entry name" value="LZIC"/>
</dbReference>
<comment type="caution">
    <text evidence="3">The sequence shown here is derived from an EMBL/GenBank/DDBJ whole genome shotgun (WGS) entry which is preliminary data.</text>
</comment>
<evidence type="ECO:0000259" key="2">
    <source>
        <dbReference type="Pfam" id="PF06384"/>
    </source>
</evidence>
<dbReference type="InterPro" id="IPR009428">
    <property type="entry name" value="ICAT_dom"/>
</dbReference>
<dbReference type="PANTHER" id="PTHR16505">
    <property type="entry name" value="PROTEIN LZIC"/>
    <property type="match status" value="1"/>
</dbReference>
<accession>A0AAW1V1M2</accession>
<dbReference type="Proteomes" id="UP001431783">
    <property type="component" value="Unassembled WGS sequence"/>
</dbReference>
<dbReference type="AlphaFoldDB" id="A0AAW1V1M2"/>
<dbReference type="SUPFAM" id="SSF81730">
    <property type="entry name" value="beta-catenin-interacting protein ICAT"/>
    <property type="match status" value="1"/>
</dbReference>
<proteinExistence type="inferred from homology"/>
<keyword evidence="4" id="KW-1185">Reference proteome</keyword>
<dbReference type="Gene3D" id="1.10.10.490">
    <property type="entry name" value="Beta-catenin-interacting ICAT"/>
    <property type="match status" value="1"/>
</dbReference>
<dbReference type="EMBL" id="JARQZJ010000121">
    <property type="protein sequence ID" value="KAK9888565.1"/>
    <property type="molecule type" value="Genomic_DNA"/>
</dbReference>
<dbReference type="PANTHER" id="PTHR16505:SF8">
    <property type="entry name" value="PROTEIN LZIC"/>
    <property type="match status" value="1"/>
</dbReference>